<evidence type="ECO:0000256" key="4">
    <source>
        <dbReference type="ARBA" id="ARBA00022643"/>
    </source>
</evidence>
<dbReference type="InterPro" id="IPR029039">
    <property type="entry name" value="Flavoprotein-like_sf"/>
</dbReference>
<keyword evidence="8" id="KW-1185">Reference proteome</keyword>
<dbReference type="Proteomes" id="UP001218895">
    <property type="component" value="Chromosome"/>
</dbReference>
<gene>
    <name evidence="7" type="ORF">L1994_09295</name>
</gene>
<evidence type="ECO:0000256" key="5">
    <source>
        <dbReference type="ARBA" id="ARBA00038292"/>
    </source>
</evidence>
<dbReference type="Gene3D" id="3.40.50.360">
    <property type="match status" value="1"/>
</dbReference>
<dbReference type="PANTHER" id="PTHR43278">
    <property type="entry name" value="NAD(P)H-DEPENDENT FMN-CONTAINING OXIDOREDUCTASE YWQN-RELATED"/>
    <property type="match status" value="1"/>
</dbReference>
<keyword evidence="3" id="KW-0285">Flavoprotein</keyword>
<dbReference type="PANTHER" id="PTHR43278:SF1">
    <property type="entry name" value="IRON-SULFUR FLAVOPROTEIN MJ1083"/>
    <property type="match status" value="1"/>
</dbReference>
<protein>
    <submittedName>
        <fullName evidence="7">Flavodoxin family protein</fullName>
    </submittedName>
</protein>
<evidence type="ECO:0000313" key="7">
    <source>
        <dbReference type="EMBL" id="WFN36329.1"/>
    </source>
</evidence>
<dbReference type="AlphaFoldDB" id="A0AAF0FPQ3"/>
<evidence type="ECO:0000259" key="6">
    <source>
        <dbReference type="Pfam" id="PF03358"/>
    </source>
</evidence>
<feature type="domain" description="NADPH-dependent FMN reductase-like" evidence="6">
    <location>
        <begin position="1"/>
        <end position="141"/>
    </location>
</feature>
<dbReference type="EMBL" id="CP091092">
    <property type="protein sequence ID" value="WFN36329.1"/>
    <property type="molecule type" value="Genomic_DNA"/>
</dbReference>
<name>A0AAF0FPQ3_9EURY</name>
<evidence type="ECO:0000256" key="1">
    <source>
        <dbReference type="ARBA" id="ARBA00001917"/>
    </source>
</evidence>
<organism evidence="7 8">
    <name type="scientific">Methanomicrobium antiquum</name>
    <dbReference type="NCBI Taxonomy" id="487686"/>
    <lineage>
        <taxon>Archaea</taxon>
        <taxon>Methanobacteriati</taxon>
        <taxon>Methanobacteriota</taxon>
        <taxon>Stenosarchaea group</taxon>
        <taxon>Methanomicrobia</taxon>
        <taxon>Methanomicrobiales</taxon>
        <taxon>Methanomicrobiaceae</taxon>
        <taxon>Methanomicrobium</taxon>
    </lineage>
</organism>
<dbReference type="GO" id="GO:0016491">
    <property type="term" value="F:oxidoreductase activity"/>
    <property type="evidence" value="ECO:0007669"/>
    <property type="project" value="InterPro"/>
</dbReference>
<dbReference type="KEGG" id="manq:L1994_09295"/>
<comment type="cofactor">
    <cofactor evidence="2">
        <name>[4Fe-4S] cluster</name>
        <dbReference type="ChEBI" id="CHEBI:49883"/>
    </cofactor>
</comment>
<keyword evidence="4" id="KW-0288">FMN</keyword>
<dbReference type="InterPro" id="IPR005025">
    <property type="entry name" value="FMN_Rdtase-like_dom"/>
</dbReference>
<dbReference type="SUPFAM" id="SSF52218">
    <property type="entry name" value="Flavoproteins"/>
    <property type="match status" value="1"/>
</dbReference>
<comment type="cofactor">
    <cofactor evidence="1">
        <name>FMN</name>
        <dbReference type="ChEBI" id="CHEBI:58210"/>
    </cofactor>
</comment>
<accession>A0AAF0FPQ3</accession>
<evidence type="ECO:0000313" key="8">
    <source>
        <dbReference type="Proteomes" id="UP001218895"/>
    </source>
</evidence>
<evidence type="ECO:0000256" key="3">
    <source>
        <dbReference type="ARBA" id="ARBA00022630"/>
    </source>
</evidence>
<sequence>MKVLGISGSIRKNGNTAILVKKIIEYIDSEGCSEFETEYISLSGLNIKPCIGCEKCKESKWCVQKDDWNAVAEKMIECDVLIIGSPTYFYDVNGHSKNFIDRTYSLYHDRKLAGKNAVVISVCADRGCERTLATLEGFVNTHGFSSLGFVSGRGFKEGDILKDEHAIKKCDAIGERILKLLSNTHRDSIKQD</sequence>
<reference evidence="7" key="1">
    <citation type="submission" date="2022-01" db="EMBL/GenBank/DDBJ databases">
        <title>Complete genome of Methanomicrobium antiquum DSM 21220.</title>
        <authorList>
            <person name="Chen S.-C."/>
            <person name="You Y.-T."/>
            <person name="Zhou Y.-Z."/>
            <person name="Lai M.-C."/>
        </authorList>
    </citation>
    <scope>NUCLEOTIDE SEQUENCE</scope>
    <source>
        <strain evidence="7">DSM 21220</strain>
    </source>
</reference>
<dbReference type="Pfam" id="PF03358">
    <property type="entry name" value="FMN_red"/>
    <property type="match status" value="1"/>
</dbReference>
<comment type="similarity">
    <text evidence="5">Belongs to the SsuE family. Isf subfamily.</text>
</comment>
<proteinExistence type="inferred from homology"/>
<dbReference type="GeneID" id="79950591"/>
<evidence type="ECO:0000256" key="2">
    <source>
        <dbReference type="ARBA" id="ARBA00001966"/>
    </source>
</evidence>
<dbReference type="RefSeq" id="WP_278099167.1">
    <property type="nucleotide sequence ID" value="NZ_CP091092.1"/>
</dbReference>
<dbReference type="InterPro" id="IPR051796">
    <property type="entry name" value="ISF_SsuE-like"/>
</dbReference>